<dbReference type="RefSeq" id="WP_125997801.1">
    <property type="nucleotide sequence ID" value="NZ_QRAL01000006.1"/>
</dbReference>
<evidence type="ECO:0000313" key="2">
    <source>
        <dbReference type="Proteomes" id="UP000287401"/>
    </source>
</evidence>
<gene>
    <name evidence="1" type="ORF">DAH51_07085</name>
</gene>
<dbReference type="AlphaFoldDB" id="A0A430BZ53"/>
<evidence type="ECO:0008006" key="3">
    <source>
        <dbReference type="Google" id="ProtNLM"/>
    </source>
</evidence>
<sequence length="289" mass="29810">MAQKKWSEFAAGSALTGTEIIPGIASGVNRRWTAAQIATYITALITDSAPATLDTLNELAAALGDDPNFAATMAAALAGKQPLDADLTDIAALTTTPFGRGMLTMADSAAALTALSGQPLASTLTKLAALTLTPEKVIRINASGDAELIDWILSGSWTPTITCVTPGDLSVSYSTQVGGYNKRGKMVEIWGTLIFTPTYSTATGNLRIDGLPAAADSSSALATINFASLSSFTWPSSSTQLFMTPQASAQYAHIVGHRSGGSTATAQMSMLPSGTAQTLRFSGTYRSAA</sequence>
<dbReference type="Proteomes" id="UP000287401">
    <property type="component" value="Unassembled WGS sequence"/>
</dbReference>
<proteinExistence type="predicted"/>
<reference evidence="1 2" key="1">
    <citation type="submission" date="2018-07" db="EMBL/GenBank/DDBJ databases">
        <title>Genomic and Epidemiologic Investigation of an Indolent Hospital Outbreak.</title>
        <authorList>
            <person name="Johnson R.C."/>
            <person name="Deming C."/>
            <person name="Conlan S."/>
            <person name="Zellmer C.J."/>
            <person name="Michelin A.V."/>
            <person name="Lee-Lin S."/>
            <person name="Thomas P.J."/>
            <person name="Park M."/>
            <person name="Weingarten R.A."/>
            <person name="Less J."/>
            <person name="Dekker J.P."/>
            <person name="Frank K.M."/>
            <person name="Musser K.A."/>
            <person name="Mcquiston J.R."/>
            <person name="Henderson D.K."/>
            <person name="Lau A.F."/>
            <person name="Palmore T.N."/>
            <person name="Segre J.A."/>
        </authorList>
    </citation>
    <scope>NUCLEOTIDE SEQUENCE [LARGE SCALE GENOMIC DNA]</scope>
    <source>
        <strain evidence="1 2">SK-NIH.Env6_1116</strain>
    </source>
</reference>
<evidence type="ECO:0000313" key="1">
    <source>
        <dbReference type="EMBL" id="RSU58001.1"/>
    </source>
</evidence>
<organism evidence="1 2">
    <name type="scientific">Sphingobium yanoikuyae</name>
    <name type="common">Sphingomonas yanoikuyae</name>
    <dbReference type="NCBI Taxonomy" id="13690"/>
    <lineage>
        <taxon>Bacteria</taxon>
        <taxon>Pseudomonadati</taxon>
        <taxon>Pseudomonadota</taxon>
        <taxon>Alphaproteobacteria</taxon>
        <taxon>Sphingomonadales</taxon>
        <taxon>Sphingomonadaceae</taxon>
        <taxon>Sphingobium</taxon>
    </lineage>
</organism>
<protein>
    <recommendedName>
        <fullName evidence="3">Phage tail protein</fullName>
    </recommendedName>
</protein>
<name>A0A430BZ53_SPHYA</name>
<accession>A0A430BZ53</accession>
<dbReference type="EMBL" id="QRAL01000006">
    <property type="protein sequence ID" value="RSU58001.1"/>
    <property type="molecule type" value="Genomic_DNA"/>
</dbReference>
<comment type="caution">
    <text evidence="1">The sequence shown here is derived from an EMBL/GenBank/DDBJ whole genome shotgun (WGS) entry which is preliminary data.</text>
</comment>